<keyword evidence="2" id="KW-1185">Reference proteome</keyword>
<organism evidence="1 2">
    <name type="scientific">Rhynchophorus ferrugineus</name>
    <name type="common">Red palm weevil</name>
    <name type="synonym">Curculio ferrugineus</name>
    <dbReference type="NCBI Taxonomy" id="354439"/>
    <lineage>
        <taxon>Eukaryota</taxon>
        <taxon>Metazoa</taxon>
        <taxon>Ecdysozoa</taxon>
        <taxon>Arthropoda</taxon>
        <taxon>Hexapoda</taxon>
        <taxon>Insecta</taxon>
        <taxon>Pterygota</taxon>
        <taxon>Neoptera</taxon>
        <taxon>Endopterygota</taxon>
        <taxon>Coleoptera</taxon>
        <taxon>Polyphaga</taxon>
        <taxon>Cucujiformia</taxon>
        <taxon>Curculionidae</taxon>
        <taxon>Dryophthorinae</taxon>
        <taxon>Rhynchophorus</taxon>
    </lineage>
</organism>
<protein>
    <submittedName>
        <fullName evidence="1">Uncharacterized protein</fullName>
    </submittedName>
</protein>
<dbReference type="Proteomes" id="UP000625711">
    <property type="component" value="Unassembled WGS sequence"/>
</dbReference>
<evidence type="ECO:0000313" key="1">
    <source>
        <dbReference type="EMBL" id="KAF7287133.1"/>
    </source>
</evidence>
<comment type="caution">
    <text evidence="1">The sequence shown here is derived from an EMBL/GenBank/DDBJ whole genome shotgun (WGS) entry which is preliminary data.</text>
</comment>
<gene>
    <name evidence="1" type="ORF">GWI33_002509</name>
</gene>
<proteinExistence type="predicted"/>
<dbReference type="AlphaFoldDB" id="A0A834IXK9"/>
<reference evidence="1" key="1">
    <citation type="submission" date="2020-08" db="EMBL/GenBank/DDBJ databases">
        <title>Genome sequencing and assembly of the red palm weevil Rhynchophorus ferrugineus.</title>
        <authorList>
            <person name="Dias G.B."/>
            <person name="Bergman C.M."/>
            <person name="Manee M."/>
        </authorList>
    </citation>
    <scope>NUCLEOTIDE SEQUENCE</scope>
    <source>
        <strain evidence="1">AA-2017</strain>
        <tissue evidence="1">Whole larva</tissue>
    </source>
</reference>
<dbReference type="EMBL" id="JAACXV010000016">
    <property type="protein sequence ID" value="KAF7287133.1"/>
    <property type="molecule type" value="Genomic_DNA"/>
</dbReference>
<evidence type="ECO:0000313" key="2">
    <source>
        <dbReference type="Proteomes" id="UP000625711"/>
    </source>
</evidence>
<accession>A0A834IXK9</accession>
<sequence>MISGTFMRDCFGVSGTQNNNESAFFSLRYLCDSFEATGEVPRCRPTGTPTVVPGSKHLFYFPFYVFCSPDNAVPNECLVNESRVLPYPTCLVYTVPVERTHIPYSCRYFQYCS</sequence>
<name>A0A834IXK9_RHYFE</name>